<dbReference type="InterPro" id="IPR010921">
    <property type="entry name" value="Trp_repressor/repl_initiator"/>
</dbReference>
<keyword evidence="4" id="KW-1185">Reference proteome</keyword>
<dbReference type="GO" id="GO:0043565">
    <property type="term" value="F:sequence-specific DNA binding"/>
    <property type="evidence" value="ECO:0007669"/>
    <property type="project" value="InterPro"/>
</dbReference>
<feature type="domain" description="Chromosomal replication initiator DnaA C-terminal" evidence="2">
    <location>
        <begin position="27"/>
        <end position="96"/>
    </location>
</feature>
<feature type="region of interest" description="Disordered" evidence="1">
    <location>
        <begin position="1"/>
        <end position="20"/>
    </location>
</feature>
<dbReference type="AlphaFoldDB" id="A0A4R6RAV9"/>
<dbReference type="SUPFAM" id="SSF48295">
    <property type="entry name" value="TrpR-like"/>
    <property type="match status" value="1"/>
</dbReference>
<dbReference type="InterPro" id="IPR013159">
    <property type="entry name" value="DnaA_C"/>
</dbReference>
<dbReference type="Proteomes" id="UP000294547">
    <property type="component" value="Unassembled WGS sequence"/>
</dbReference>
<evidence type="ECO:0000259" key="2">
    <source>
        <dbReference type="SMART" id="SM00760"/>
    </source>
</evidence>
<dbReference type="Gene3D" id="1.10.1750.10">
    <property type="match status" value="1"/>
</dbReference>
<evidence type="ECO:0000313" key="3">
    <source>
        <dbReference type="EMBL" id="TDP83253.1"/>
    </source>
</evidence>
<protein>
    <submittedName>
        <fullName evidence="3">DnaA-like protein</fullName>
    </submittedName>
</protein>
<dbReference type="GO" id="GO:0005524">
    <property type="term" value="F:ATP binding"/>
    <property type="evidence" value="ECO:0007669"/>
    <property type="project" value="InterPro"/>
</dbReference>
<organism evidence="3 4">
    <name type="scientific">Oharaeibacter diazotrophicus</name>
    <dbReference type="NCBI Taxonomy" id="1920512"/>
    <lineage>
        <taxon>Bacteria</taxon>
        <taxon>Pseudomonadati</taxon>
        <taxon>Pseudomonadota</taxon>
        <taxon>Alphaproteobacteria</taxon>
        <taxon>Hyphomicrobiales</taxon>
        <taxon>Pleomorphomonadaceae</taxon>
        <taxon>Oharaeibacter</taxon>
    </lineage>
</organism>
<evidence type="ECO:0000256" key="1">
    <source>
        <dbReference type="SAM" id="MobiDB-lite"/>
    </source>
</evidence>
<dbReference type="GO" id="GO:0006270">
    <property type="term" value="P:DNA replication initiation"/>
    <property type="evidence" value="ECO:0007669"/>
    <property type="project" value="InterPro"/>
</dbReference>
<dbReference type="SMART" id="SM00760">
    <property type="entry name" value="Bac_DnaA_C"/>
    <property type="match status" value="1"/>
</dbReference>
<dbReference type="EMBL" id="SNXY01000009">
    <property type="protein sequence ID" value="TDP83253.1"/>
    <property type="molecule type" value="Genomic_DNA"/>
</dbReference>
<dbReference type="GO" id="GO:0006275">
    <property type="term" value="P:regulation of DNA replication"/>
    <property type="evidence" value="ECO:0007669"/>
    <property type="project" value="InterPro"/>
</dbReference>
<proteinExistence type="predicted"/>
<comment type="caution">
    <text evidence="3">The sequence shown here is derived from an EMBL/GenBank/DDBJ whole genome shotgun (WGS) entry which is preliminary data.</text>
</comment>
<name>A0A4R6RAV9_9HYPH</name>
<dbReference type="RefSeq" id="WP_126538037.1">
    <property type="nucleotide sequence ID" value="NZ_BSPM01000009.1"/>
</dbReference>
<reference evidence="3 4" key="1">
    <citation type="submission" date="2019-03" db="EMBL/GenBank/DDBJ databases">
        <title>Genomic Encyclopedia of Type Strains, Phase IV (KMG-IV): sequencing the most valuable type-strain genomes for metagenomic binning, comparative biology and taxonomic classification.</title>
        <authorList>
            <person name="Goeker M."/>
        </authorList>
    </citation>
    <scope>NUCLEOTIDE SEQUENCE [LARGE SCALE GENOMIC DNA]</scope>
    <source>
        <strain evidence="3 4">DSM 102969</strain>
    </source>
</reference>
<accession>A0A4R6RAV9</accession>
<gene>
    <name evidence="3" type="ORF">EDD54_3212</name>
</gene>
<dbReference type="OrthoDB" id="8480222at2"/>
<evidence type="ECO:0000313" key="4">
    <source>
        <dbReference type="Proteomes" id="UP000294547"/>
    </source>
</evidence>
<dbReference type="Pfam" id="PF08299">
    <property type="entry name" value="Bac_DnaA_C"/>
    <property type="match status" value="1"/>
</dbReference>
<sequence>MYSCSPTCEASRRPSRAVPTPPDLEIAATVLEQIVLRAFAVEADTLRGRRRGRARVAFARQVAIYVLHVRLGLSLTRAARLFGRDRTTAAHACRVVEDRRDAARIDAVVATVEAAVEQWMAARAGAAAAVEVMQ</sequence>